<dbReference type="PROSITE" id="PS51140">
    <property type="entry name" value="CUE"/>
    <property type="match status" value="1"/>
</dbReference>
<evidence type="ECO:0000256" key="6">
    <source>
        <dbReference type="SAM" id="Phobius"/>
    </source>
</evidence>
<keyword evidence="9" id="KW-1185">Reference proteome</keyword>
<organism evidence="8 9">
    <name type="scientific">Exidia glandulosa HHB12029</name>
    <dbReference type="NCBI Taxonomy" id="1314781"/>
    <lineage>
        <taxon>Eukaryota</taxon>
        <taxon>Fungi</taxon>
        <taxon>Dikarya</taxon>
        <taxon>Basidiomycota</taxon>
        <taxon>Agaricomycotina</taxon>
        <taxon>Agaricomycetes</taxon>
        <taxon>Auriculariales</taxon>
        <taxon>Exidiaceae</taxon>
        <taxon>Exidia</taxon>
    </lineage>
</organism>
<dbReference type="InterPro" id="IPR003892">
    <property type="entry name" value="CUE"/>
</dbReference>
<evidence type="ECO:0000256" key="4">
    <source>
        <dbReference type="ARBA" id="ARBA00023136"/>
    </source>
</evidence>
<evidence type="ECO:0000313" key="8">
    <source>
        <dbReference type="EMBL" id="KZW04146.1"/>
    </source>
</evidence>
<proteinExistence type="predicted"/>
<dbReference type="SUPFAM" id="SSF144091">
    <property type="entry name" value="Rhomboid-like"/>
    <property type="match status" value="1"/>
</dbReference>
<evidence type="ECO:0000259" key="7">
    <source>
        <dbReference type="PROSITE" id="PS51140"/>
    </source>
</evidence>
<evidence type="ECO:0000313" key="9">
    <source>
        <dbReference type="Proteomes" id="UP000077266"/>
    </source>
</evidence>
<dbReference type="GO" id="GO:0016020">
    <property type="term" value="C:membrane"/>
    <property type="evidence" value="ECO:0007669"/>
    <property type="project" value="UniProtKB-SubCell"/>
</dbReference>
<feature type="transmembrane region" description="Helical" evidence="6">
    <location>
        <begin position="153"/>
        <end position="181"/>
    </location>
</feature>
<keyword evidence="3 6" id="KW-1133">Transmembrane helix</keyword>
<feature type="transmembrane region" description="Helical" evidence="6">
    <location>
        <begin position="12"/>
        <end position="32"/>
    </location>
</feature>
<dbReference type="OrthoDB" id="272778at2759"/>
<dbReference type="GO" id="GO:0043130">
    <property type="term" value="F:ubiquitin binding"/>
    <property type="evidence" value="ECO:0007669"/>
    <property type="project" value="InterPro"/>
</dbReference>
<dbReference type="PANTHER" id="PTHR43066">
    <property type="entry name" value="RHOMBOID-RELATED PROTEIN"/>
    <property type="match status" value="1"/>
</dbReference>
<dbReference type="FunCoup" id="A0A165QW17">
    <property type="interactions" value="8"/>
</dbReference>
<dbReference type="Gene3D" id="1.20.1540.10">
    <property type="entry name" value="Rhomboid-like"/>
    <property type="match status" value="1"/>
</dbReference>
<feature type="transmembrane region" description="Helical" evidence="6">
    <location>
        <begin position="85"/>
        <end position="106"/>
    </location>
</feature>
<evidence type="ECO:0000256" key="5">
    <source>
        <dbReference type="SAM" id="MobiDB-lite"/>
    </source>
</evidence>
<reference evidence="8 9" key="1">
    <citation type="journal article" date="2016" name="Mol. Biol. Evol.">
        <title>Comparative Genomics of Early-Diverging Mushroom-Forming Fungi Provides Insights into the Origins of Lignocellulose Decay Capabilities.</title>
        <authorList>
            <person name="Nagy L.G."/>
            <person name="Riley R."/>
            <person name="Tritt A."/>
            <person name="Adam C."/>
            <person name="Daum C."/>
            <person name="Floudas D."/>
            <person name="Sun H."/>
            <person name="Yadav J.S."/>
            <person name="Pangilinan J."/>
            <person name="Larsson K.H."/>
            <person name="Matsuura K."/>
            <person name="Barry K."/>
            <person name="Labutti K."/>
            <person name="Kuo R."/>
            <person name="Ohm R.A."/>
            <person name="Bhattacharya S.S."/>
            <person name="Shirouzu T."/>
            <person name="Yoshinaga Y."/>
            <person name="Martin F.M."/>
            <person name="Grigoriev I.V."/>
            <person name="Hibbett D.S."/>
        </authorList>
    </citation>
    <scope>NUCLEOTIDE SEQUENCE [LARGE SCALE GENOMIC DNA]</scope>
    <source>
        <strain evidence="8 9">HHB12029</strain>
    </source>
</reference>
<keyword evidence="2 6" id="KW-0812">Transmembrane</keyword>
<feature type="transmembrane region" description="Helical" evidence="6">
    <location>
        <begin position="113"/>
        <end position="133"/>
    </location>
</feature>
<dbReference type="STRING" id="1314781.A0A165QW17"/>
<evidence type="ECO:0000256" key="3">
    <source>
        <dbReference type="ARBA" id="ARBA00022989"/>
    </source>
</evidence>
<dbReference type="Proteomes" id="UP000077266">
    <property type="component" value="Unassembled WGS sequence"/>
</dbReference>
<dbReference type="InterPro" id="IPR022764">
    <property type="entry name" value="Peptidase_S54_rhomboid_dom"/>
</dbReference>
<dbReference type="InterPro" id="IPR035952">
    <property type="entry name" value="Rhomboid-like_sf"/>
</dbReference>
<name>A0A165QW17_EXIGL</name>
<accession>A0A165QW17</accession>
<feature type="domain" description="CUE" evidence="7">
    <location>
        <begin position="278"/>
        <end position="318"/>
    </location>
</feature>
<protein>
    <recommendedName>
        <fullName evidence="7">CUE domain-containing protein</fullName>
    </recommendedName>
</protein>
<dbReference type="GO" id="GO:0004252">
    <property type="term" value="F:serine-type endopeptidase activity"/>
    <property type="evidence" value="ECO:0007669"/>
    <property type="project" value="InterPro"/>
</dbReference>
<dbReference type="Pfam" id="PF01694">
    <property type="entry name" value="Rhomboid"/>
    <property type="match status" value="1"/>
</dbReference>
<evidence type="ECO:0000256" key="1">
    <source>
        <dbReference type="ARBA" id="ARBA00004141"/>
    </source>
</evidence>
<evidence type="ECO:0000256" key="2">
    <source>
        <dbReference type="ARBA" id="ARBA00022692"/>
    </source>
</evidence>
<dbReference type="AlphaFoldDB" id="A0A165QW17"/>
<sequence length="318" mass="34841">MSFNNAPISKGLMIALAATSIGISIFDIKYYLPLQLVPHISRHHQYWRLLTQPLAYASSPELFVAELLLFQVGTQIERFFGSYRFASFILAATIVSSVLSFASLLAFHTIGYYLNRIPAGPTALIFSLVYHYSRIVPTAYTFTIFSVPLSNKSFTYLIAAQLALSQWPSSGVLALIGFFVGQLSRADTGLKTYRISPRLYNLLGSLILPFIGSTRPPRRSVLAMPADSTSAADDADEPERVTTQSATASGAAANAPSVVSQWVNELTATRQQPALRRVSDAEISQVSAMFQDIPRAQIVSALQQSPNIERAVEMLLAR</sequence>
<feature type="compositionally biased region" description="Low complexity" evidence="5">
    <location>
        <begin position="241"/>
        <end position="252"/>
    </location>
</feature>
<gene>
    <name evidence="8" type="ORF">EXIGLDRAFT_716145</name>
</gene>
<dbReference type="InParanoid" id="A0A165QW17"/>
<dbReference type="EMBL" id="KV425882">
    <property type="protein sequence ID" value="KZW04146.1"/>
    <property type="molecule type" value="Genomic_DNA"/>
</dbReference>
<keyword evidence="4 6" id="KW-0472">Membrane</keyword>
<comment type="subcellular location">
    <subcellularLocation>
        <location evidence="1">Membrane</location>
        <topology evidence="1">Multi-pass membrane protein</topology>
    </subcellularLocation>
</comment>
<dbReference type="PANTHER" id="PTHR43066:SF21">
    <property type="entry name" value="UBIQUITIN-ASSOCIATED DOMAIN-CONTAINING PROTEIN 2"/>
    <property type="match status" value="1"/>
</dbReference>
<feature type="region of interest" description="Disordered" evidence="5">
    <location>
        <begin position="221"/>
        <end position="252"/>
    </location>
</feature>